<dbReference type="Proteomes" id="UP000245956">
    <property type="component" value="Unassembled WGS sequence"/>
</dbReference>
<evidence type="ECO:0000313" key="2">
    <source>
        <dbReference type="Proteomes" id="UP000245956"/>
    </source>
</evidence>
<comment type="caution">
    <text evidence="1">The sequence shown here is derived from an EMBL/GenBank/DDBJ whole genome shotgun (WGS) entry which is preliminary data.</text>
</comment>
<reference evidence="1 2" key="1">
    <citation type="journal article" date="2016" name="Front. Microbiol.">
        <title>Genome and transcriptome sequences reveal the specific parasitism of the nematophagous Purpureocillium lilacinum 36-1.</title>
        <authorList>
            <person name="Xie J."/>
            <person name="Li S."/>
            <person name="Mo C."/>
            <person name="Xiao X."/>
            <person name="Peng D."/>
            <person name="Wang G."/>
            <person name="Xiao Y."/>
        </authorList>
    </citation>
    <scope>NUCLEOTIDE SEQUENCE [LARGE SCALE GENOMIC DNA]</scope>
    <source>
        <strain evidence="1 2">36-1</strain>
    </source>
</reference>
<protein>
    <submittedName>
        <fullName evidence="1">Uncharacterized protein</fullName>
    </submittedName>
</protein>
<proteinExistence type="predicted"/>
<gene>
    <name evidence="1" type="ORF">PCL_01121</name>
</gene>
<evidence type="ECO:0000313" key="1">
    <source>
        <dbReference type="EMBL" id="PWI69474.1"/>
    </source>
</evidence>
<accession>A0A2U3E4S7</accession>
<organism evidence="1 2">
    <name type="scientific">Purpureocillium lilacinum</name>
    <name type="common">Paecilomyces lilacinus</name>
    <dbReference type="NCBI Taxonomy" id="33203"/>
    <lineage>
        <taxon>Eukaryota</taxon>
        <taxon>Fungi</taxon>
        <taxon>Dikarya</taxon>
        <taxon>Ascomycota</taxon>
        <taxon>Pezizomycotina</taxon>
        <taxon>Sordariomycetes</taxon>
        <taxon>Hypocreomycetidae</taxon>
        <taxon>Hypocreales</taxon>
        <taxon>Ophiocordycipitaceae</taxon>
        <taxon>Purpureocillium</taxon>
    </lineage>
</organism>
<dbReference type="EMBL" id="LCWV01000012">
    <property type="protein sequence ID" value="PWI69474.1"/>
    <property type="molecule type" value="Genomic_DNA"/>
</dbReference>
<name>A0A2U3E4S7_PURLI</name>
<dbReference type="AlphaFoldDB" id="A0A2U3E4S7"/>
<sequence length="316" mass="36812">MDQCGQKRMKWLVDMPAELRLQVYAHFCESTPIMIHNVDDPDIRNCDFLRKSKCQRRASAVSLLLACKAVKAEFEPIFFSHTSFVAHYESSMCCFYITISDGSAMPVLRLFKPIERRELHSYFARENVQMHLKKRLSTTPSSSFMRHGSERFTISGPLGCSRDARERQHELKSLVTLMSFCRGRVNQLEFWYHPVRWLPAEAALPWRITMDREGNFTIRGPREEGFFAMKEKLVKALRMFLPSHEILHWWSCTARERSKLKKAGAGFREPQFTFINDATDSQSDHVSACMAESWKAYEARCNCGEWKRFGGIRDVE</sequence>